<comment type="function">
    <text evidence="6">Catalyzes the GTP-dependent phosphorylation of the 3'-hydroxyl group of dephosphocoenzyme A to form coenzyme A (CoA).</text>
</comment>
<dbReference type="UniPathway" id="UPA00241"/>
<comment type="caution">
    <text evidence="6">Lacks conserved residue(s) required for the propagation of feature annotation.</text>
</comment>
<evidence type="ECO:0000313" key="7">
    <source>
        <dbReference type="EMBL" id="RLE52359.1"/>
    </source>
</evidence>
<dbReference type="PIRSF" id="PIRSF006533">
    <property type="entry name" value="UCP006533"/>
    <property type="match status" value="1"/>
</dbReference>
<protein>
    <recommendedName>
        <fullName evidence="6">GTP-dependent dephospho-CoA kinase</fullName>
        <ecNumber evidence="6">2.7.1.237</ecNumber>
    </recommendedName>
    <alternativeName>
        <fullName evidence="6">Dephospho-coenzyme A kinase</fullName>
        <shortName evidence="6">DPCK</shortName>
    </alternativeName>
</protein>
<name>A0A497EZ59_9CREN</name>
<feature type="binding site" evidence="6">
    <location>
        <position position="63"/>
    </location>
    <ligand>
        <name>GTP</name>
        <dbReference type="ChEBI" id="CHEBI:37565"/>
    </ligand>
</feature>
<evidence type="ECO:0000256" key="2">
    <source>
        <dbReference type="ARBA" id="ARBA00022741"/>
    </source>
</evidence>
<dbReference type="GO" id="GO:0005525">
    <property type="term" value="F:GTP binding"/>
    <property type="evidence" value="ECO:0007669"/>
    <property type="project" value="UniProtKB-UniRule"/>
</dbReference>
<evidence type="ECO:0000256" key="4">
    <source>
        <dbReference type="ARBA" id="ARBA00022993"/>
    </source>
</evidence>
<evidence type="ECO:0000313" key="8">
    <source>
        <dbReference type="Proteomes" id="UP000268446"/>
    </source>
</evidence>
<dbReference type="InterPro" id="IPR007164">
    <property type="entry name" value="GTP-dep_dephospho-CoA_kin"/>
</dbReference>
<dbReference type="PANTHER" id="PTHR40732:SF1">
    <property type="entry name" value="GTP-DEPENDENT DEPHOSPHO-COA KINASE"/>
    <property type="match status" value="1"/>
</dbReference>
<dbReference type="Pfam" id="PF04019">
    <property type="entry name" value="DUF359"/>
    <property type="match status" value="1"/>
</dbReference>
<keyword evidence="5 6" id="KW-0342">GTP-binding</keyword>
<comment type="caution">
    <text evidence="7">The sequence shown here is derived from an EMBL/GenBank/DDBJ whole genome shotgun (WGS) entry which is preliminary data.</text>
</comment>
<keyword evidence="2 6" id="KW-0547">Nucleotide-binding</keyword>
<evidence type="ECO:0000256" key="1">
    <source>
        <dbReference type="ARBA" id="ARBA00022679"/>
    </source>
</evidence>
<evidence type="ECO:0000256" key="5">
    <source>
        <dbReference type="ARBA" id="ARBA00023134"/>
    </source>
</evidence>
<keyword evidence="3 6" id="KW-0418">Kinase</keyword>
<dbReference type="PANTHER" id="PTHR40732">
    <property type="entry name" value="UPF0218 PROTEIN TK1697"/>
    <property type="match status" value="1"/>
</dbReference>
<feature type="binding site" evidence="6">
    <location>
        <position position="61"/>
    </location>
    <ligand>
        <name>GTP</name>
        <dbReference type="ChEBI" id="CHEBI:37565"/>
    </ligand>
</feature>
<reference evidence="7 8" key="1">
    <citation type="submission" date="2018-06" db="EMBL/GenBank/DDBJ databases">
        <title>Extensive metabolic versatility and redundancy in microbially diverse, dynamic hydrothermal sediments.</title>
        <authorList>
            <person name="Dombrowski N."/>
            <person name="Teske A."/>
            <person name="Baker B.J."/>
        </authorList>
    </citation>
    <scope>NUCLEOTIDE SEQUENCE [LARGE SCALE GENOMIC DNA]</scope>
    <source>
        <strain evidence="7">B29_G17</strain>
    </source>
</reference>
<comment type="similarity">
    <text evidence="6">Belongs to the GTP-dependent DPCK family.</text>
</comment>
<accession>A0A497EZ59</accession>
<evidence type="ECO:0000256" key="3">
    <source>
        <dbReference type="ARBA" id="ARBA00022777"/>
    </source>
</evidence>
<keyword evidence="4 6" id="KW-0173">Coenzyme A biosynthesis</keyword>
<comment type="catalytic activity">
    <reaction evidence="6">
        <text>3'-dephospho-CoA + GTP = GDP + CoA + H(+)</text>
        <dbReference type="Rhea" id="RHEA:61156"/>
        <dbReference type="ChEBI" id="CHEBI:15378"/>
        <dbReference type="ChEBI" id="CHEBI:37565"/>
        <dbReference type="ChEBI" id="CHEBI:57287"/>
        <dbReference type="ChEBI" id="CHEBI:57328"/>
        <dbReference type="ChEBI" id="CHEBI:58189"/>
        <dbReference type="EC" id="2.7.1.237"/>
    </reaction>
</comment>
<evidence type="ECO:0000256" key="6">
    <source>
        <dbReference type="HAMAP-Rule" id="MF_00590"/>
    </source>
</evidence>
<comment type="pathway">
    <text evidence="6">Cofactor biosynthesis; coenzyme A biosynthesis.</text>
</comment>
<dbReference type="EMBL" id="QMQZ01000002">
    <property type="protein sequence ID" value="RLE52359.1"/>
    <property type="molecule type" value="Genomic_DNA"/>
</dbReference>
<dbReference type="GO" id="GO:0015937">
    <property type="term" value="P:coenzyme A biosynthetic process"/>
    <property type="evidence" value="ECO:0007669"/>
    <property type="project" value="UniProtKB-UniRule"/>
</dbReference>
<dbReference type="Proteomes" id="UP000268446">
    <property type="component" value="Unassembled WGS sequence"/>
</dbReference>
<keyword evidence="1 6" id="KW-0808">Transferase</keyword>
<feature type="binding site" evidence="6">
    <location>
        <position position="136"/>
    </location>
    <ligand>
        <name>GTP</name>
        <dbReference type="ChEBI" id="CHEBI:37565"/>
    </ligand>
</feature>
<proteinExistence type="inferred from homology"/>
<dbReference type="GO" id="GO:0016301">
    <property type="term" value="F:kinase activity"/>
    <property type="evidence" value="ECO:0007669"/>
    <property type="project" value="UniProtKB-UniRule"/>
</dbReference>
<gene>
    <name evidence="7" type="ORF">DRJ20_00245</name>
</gene>
<feature type="binding site" evidence="6">
    <location>
        <position position="80"/>
    </location>
    <ligand>
        <name>GTP</name>
        <dbReference type="ChEBI" id="CHEBI:37565"/>
    </ligand>
</feature>
<dbReference type="AlphaFoldDB" id="A0A497EZ59"/>
<dbReference type="EC" id="2.7.1.237" evidence="6"/>
<sequence length="185" mass="20990">MPLKFTENFTVLKCLKLVEEFRSEFKRPYGIVIRGSDESVTKELISLVRGRRPPKFVAVGDRVTQWMLNFNYTPDLCIVDFRVGRKRYEFKYDSELFDGAFRVSNPAGYITCEAWLTIQYALALRGKYLIVVDGEEDLLALPAVLCSPLNSIVAFGLPGEGVMAVPVDSRARMEAFKLLSFFEPA</sequence>
<organism evidence="7 8">
    <name type="scientific">Thermoproteota archaeon</name>
    <dbReference type="NCBI Taxonomy" id="2056631"/>
    <lineage>
        <taxon>Archaea</taxon>
        <taxon>Thermoproteota</taxon>
    </lineage>
</organism>
<dbReference type="HAMAP" id="MF_00590">
    <property type="entry name" value="Dephospho_CoA_kinase_GTP_dep"/>
    <property type="match status" value="1"/>
</dbReference>